<reference evidence="11" key="1">
    <citation type="journal article" date="2019" name="Int. J. Syst. Evol. Microbiol.">
        <title>The Global Catalogue of Microorganisms (GCM) 10K type strain sequencing project: providing services to taxonomists for standard genome sequencing and annotation.</title>
        <authorList>
            <consortium name="The Broad Institute Genomics Platform"/>
            <consortium name="The Broad Institute Genome Sequencing Center for Infectious Disease"/>
            <person name="Wu L."/>
            <person name="Ma J."/>
        </authorList>
    </citation>
    <scope>NUCLEOTIDE SEQUENCE [LARGE SCALE GENOMIC DNA]</scope>
    <source>
        <strain evidence="11">JCM 17688</strain>
    </source>
</reference>
<sequence length="328" mass="34860">MSGNSRRGHDEFAESSFALKTVDDALALRDHILPSFELAHTVTDPAGLSELLTFVVVGAGATGVELAGQIRELASRYFGRGSSHVAAHSVRVVLVDGAPDVLPVYGGKLSAYTRKTLVDAGVDVRTGAVVTAVDDRGVTLTEGDAVARIPARTVVWSAGVEASPFATTLALATGCEQDRAGRLSVNDDLTVGGHADVFAIGDMTSLHKLPGQSPVAMQQGRHVAKMIAGKTPSGTPFRYRDKGSMATIDRFHAVVAVGPVRLTGFVAWVMWLAVHLMYLVGFRNRYVAVLSWLGSFVGSSRPHFHITVPERSAAQPVHREQVEQAVSV</sequence>
<keyword evidence="5" id="KW-0560">Oxidoreductase</keyword>
<dbReference type="Gene3D" id="3.50.50.100">
    <property type="match status" value="1"/>
</dbReference>
<dbReference type="EMBL" id="BAABFR010000016">
    <property type="protein sequence ID" value="GAA4388704.1"/>
    <property type="molecule type" value="Genomic_DNA"/>
</dbReference>
<feature type="transmembrane region" description="Helical" evidence="8">
    <location>
        <begin position="262"/>
        <end position="282"/>
    </location>
</feature>
<comment type="similarity">
    <text evidence="1">Belongs to the NADH dehydrogenase family.</text>
</comment>
<evidence type="ECO:0000259" key="9">
    <source>
        <dbReference type="Pfam" id="PF07992"/>
    </source>
</evidence>
<keyword evidence="8" id="KW-0472">Membrane</keyword>
<evidence type="ECO:0000256" key="1">
    <source>
        <dbReference type="ARBA" id="ARBA00005272"/>
    </source>
</evidence>
<dbReference type="PANTHER" id="PTHR43706:SF47">
    <property type="entry name" value="EXTERNAL NADH-UBIQUINONE OXIDOREDUCTASE 1, MITOCHONDRIAL-RELATED"/>
    <property type="match status" value="1"/>
</dbReference>
<keyword evidence="8" id="KW-1133">Transmembrane helix</keyword>
<evidence type="ECO:0000256" key="4">
    <source>
        <dbReference type="ARBA" id="ARBA00022827"/>
    </source>
</evidence>
<evidence type="ECO:0000256" key="6">
    <source>
        <dbReference type="ARBA" id="ARBA00023027"/>
    </source>
</evidence>
<name>A0ABP8JCU2_9ACTN</name>
<proteinExistence type="inferred from homology"/>
<dbReference type="Proteomes" id="UP001500635">
    <property type="component" value="Unassembled WGS sequence"/>
</dbReference>
<gene>
    <name evidence="10" type="ORF">GCM10023147_14530</name>
</gene>
<evidence type="ECO:0000313" key="10">
    <source>
        <dbReference type="EMBL" id="GAA4388704.1"/>
    </source>
</evidence>
<dbReference type="InterPro" id="IPR045024">
    <property type="entry name" value="NDH-2"/>
</dbReference>
<evidence type="ECO:0000256" key="8">
    <source>
        <dbReference type="SAM" id="Phobius"/>
    </source>
</evidence>
<evidence type="ECO:0000313" key="11">
    <source>
        <dbReference type="Proteomes" id="UP001500635"/>
    </source>
</evidence>
<accession>A0ABP8JCU2</accession>
<dbReference type="InterPro" id="IPR036188">
    <property type="entry name" value="FAD/NAD-bd_sf"/>
</dbReference>
<feature type="domain" description="FAD/NAD(P)-binding" evidence="9">
    <location>
        <begin position="16"/>
        <end position="220"/>
    </location>
</feature>
<dbReference type="PANTHER" id="PTHR43706">
    <property type="entry name" value="NADH DEHYDROGENASE"/>
    <property type="match status" value="1"/>
</dbReference>
<keyword evidence="6" id="KW-0520">NAD</keyword>
<keyword evidence="3" id="KW-0285">Flavoprotein</keyword>
<keyword evidence="8" id="KW-0812">Transmembrane</keyword>
<dbReference type="RefSeq" id="WP_344993037.1">
    <property type="nucleotide sequence ID" value="NZ_BAABFR010000016.1"/>
</dbReference>
<protein>
    <recommendedName>
        <fullName evidence="2">NADH:ubiquinone reductase (non-electrogenic)</fullName>
        <ecNumber evidence="2">1.6.5.9</ecNumber>
    </recommendedName>
</protein>
<dbReference type="EC" id="1.6.5.9" evidence="2"/>
<dbReference type="Pfam" id="PF07992">
    <property type="entry name" value="Pyr_redox_2"/>
    <property type="match status" value="1"/>
</dbReference>
<dbReference type="SUPFAM" id="SSF51905">
    <property type="entry name" value="FAD/NAD(P)-binding domain"/>
    <property type="match status" value="1"/>
</dbReference>
<comment type="catalytic activity">
    <reaction evidence="7">
        <text>a quinone + NADH + H(+) = a quinol + NAD(+)</text>
        <dbReference type="Rhea" id="RHEA:46160"/>
        <dbReference type="ChEBI" id="CHEBI:15378"/>
        <dbReference type="ChEBI" id="CHEBI:24646"/>
        <dbReference type="ChEBI" id="CHEBI:57540"/>
        <dbReference type="ChEBI" id="CHEBI:57945"/>
        <dbReference type="ChEBI" id="CHEBI:132124"/>
        <dbReference type="EC" id="1.6.5.9"/>
    </reaction>
</comment>
<evidence type="ECO:0000256" key="2">
    <source>
        <dbReference type="ARBA" id="ARBA00012637"/>
    </source>
</evidence>
<comment type="caution">
    <text evidence="10">The sequence shown here is derived from an EMBL/GenBank/DDBJ whole genome shotgun (WGS) entry which is preliminary data.</text>
</comment>
<keyword evidence="11" id="KW-1185">Reference proteome</keyword>
<organism evidence="10 11">
    <name type="scientific">Tsukamurella soli</name>
    <dbReference type="NCBI Taxonomy" id="644556"/>
    <lineage>
        <taxon>Bacteria</taxon>
        <taxon>Bacillati</taxon>
        <taxon>Actinomycetota</taxon>
        <taxon>Actinomycetes</taxon>
        <taxon>Mycobacteriales</taxon>
        <taxon>Tsukamurellaceae</taxon>
        <taxon>Tsukamurella</taxon>
    </lineage>
</organism>
<evidence type="ECO:0000256" key="3">
    <source>
        <dbReference type="ARBA" id="ARBA00022630"/>
    </source>
</evidence>
<evidence type="ECO:0000256" key="5">
    <source>
        <dbReference type="ARBA" id="ARBA00023002"/>
    </source>
</evidence>
<keyword evidence="4" id="KW-0274">FAD</keyword>
<dbReference type="InterPro" id="IPR023753">
    <property type="entry name" value="FAD/NAD-binding_dom"/>
</dbReference>
<evidence type="ECO:0000256" key="7">
    <source>
        <dbReference type="ARBA" id="ARBA00047599"/>
    </source>
</evidence>